<reference evidence="1 2" key="1">
    <citation type="submission" date="2012-12" db="EMBL/GenBank/DDBJ databases">
        <title>Novel taxa of Listeriaceae from agricultural environments in the United States.</title>
        <authorList>
            <person name="den Bakker H.C."/>
            <person name="Allred A."/>
            <person name="Warchocki S."/>
            <person name="Wright E.M."/>
            <person name="Burrell A."/>
            <person name="Nightingale K.K."/>
            <person name="Kephart D."/>
            <person name="Wiedmann M."/>
        </authorList>
    </citation>
    <scope>NUCLEOTIDE SEQUENCE [LARGE SCALE GENOMIC DNA]</scope>
    <source>
        <strain evidence="1 2">FSL F6-1037</strain>
    </source>
</reference>
<keyword evidence="2" id="KW-1185">Reference proteome</keyword>
<sequence length="78" mass="9119">MFRERNGISPLAFRNRKLALAKESAAEIPRFVEQRLRGYLTSNEGDLVKQLPVDKHVKRLTVTNEQKILSKQRFFCET</sequence>
<dbReference type="STRING" id="1265861.BCAMP_03330"/>
<name>W7D0R6_9LIST</name>
<dbReference type="Proteomes" id="UP000019243">
    <property type="component" value="Unassembled WGS sequence"/>
</dbReference>
<comment type="caution">
    <text evidence="1">The sequence shown here is derived from an EMBL/GenBank/DDBJ whole genome shotgun (WGS) entry which is preliminary data.</text>
</comment>
<dbReference type="EMBL" id="AODH01000011">
    <property type="protein sequence ID" value="EUJ41581.1"/>
    <property type="molecule type" value="Genomic_DNA"/>
</dbReference>
<accession>W7D0R6</accession>
<gene>
    <name evidence="1" type="ORF">BCAMP_03330</name>
</gene>
<protein>
    <submittedName>
        <fullName evidence="1">Uncharacterized protein</fullName>
    </submittedName>
</protein>
<proteinExistence type="predicted"/>
<organism evidence="1 2">
    <name type="scientific">Brochothrix campestris FSL F6-1037</name>
    <dbReference type="NCBI Taxonomy" id="1265861"/>
    <lineage>
        <taxon>Bacteria</taxon>
        <taxon>Bacillati</taxon>
        <taxon>Bacillota</taxon>
        <taxon>Bacilli</taxon>
        <taxon>Bacillales</taxon>
        <taxon>Listeriaceae</taxon>
        <taxon>Brochothrix</taxon>
    </lineage>
</organism>
<evidence type="ECO:0000313" key="2">
    <source>
        <dbReference type="Proteomes" id="UP000019243"/>
    </source>
</evidence>
<dbReference type="AlphaFoldDB" id="W7D0R6"/>
<evidence type="ECO:0000313" key="1">
    <source>
        <dbReference type="EMBL" id="EUJ41581.1"/>
    </source>
</evidence>